<dbReference type="InterPro" id="IPR057747">
    <property type="entry name" value="WWC1_hairpin"/>
</dbReference>
<comment type="similarity">
    <text evidence="3">Belongs to the WWC family. KIBRA subfamily.</text>
</comment>
<evidence type="ECO:0000256" key="14">
    <source>
        <dbReference type="ARBA" id="ARBA00025969"/>
    </source>
</evidence>
<keyword evidence="7" id="KW-0597">Phosphoprotein</keyword>
<keyword evidence="11" id="KW-0472">Membrane</keyword>
<sequence length="1112" mass="125882">MNRNEELPLPCNWEKAQDYDGKTYYIDHAKKITTWIDPRDRYTKPETFADCIGNELPLGWEEAYDPQIGIFYINHNSQCTQLEDPRLEWKEMQEQMLREYMSSAEEQLEAKKEIYDIKQQRLLLAQDEYNHLNALATSRTSLCSSASSCSTKFDPELLRADLALAKERVYRLRTEMDRIQHEMSYTKKGVETLHNVEQKLNNHQNGCYSVNEAQAIMEEVKKIQKSLLLGEREKKELMHSLAQVKEDLTRLQLRQESPDASTFNLNDRVSAASQTDICLDAFPIGSREMAKLRIKYDEYRKKVKDIQEKLASMEERIRPGELESDQDRLLLFQEKKQLLLEYRSISPRSRSEEEMIKIKELCKKLESDLNNAYEESNQCIANRLKLHEEKQMLLQELLDALREVTHLENQLKSVSASTLSISSSGSSLGSLSTASSKGSLSGISFTDIYGDPLMTDPRIDMVDLSRQIQYFLPPSASDISLSSRSSISAVNETPPASPLKPEPMYENAQEALAAALLEAMPSTSQQLADYSRLNQHLADFAKQKPLSPIYEKALLDIPQSALSRSSSASNTVSAAVSDESVAGDSGVFEASRASTQMKESAQIQVTLKYLTDESALLITIERARNLMVLGLPSGCQLYIKAILLPSTSGSAVVLRTKTFNEFVKPIFGASVQIPIALSKVYTKSLQIKIMMLLSQKEDWVGSAQISLAEFSTQQDGNSRWYNIISRENMNETEVDENLIAAKEESSDESTVISSQTSTLTRNQGHDEMQQAVLAMNLQELSLCSDDEESDEEEGNDEACGGTLEEAYDDDSTAQMLETYMNEVQNYSNVVNVETVDAQTNTELLPDYQQRNLMMLRLRDRTSASTTSLRDPKIYPIEDRSSLVNVKRSQTFSPSAACNKSRYICRRSDSDSAMHFNITAAVAAQPQAVHFRRGAVERRSLRYHGKVTRLLSTKVNPGGLPPRTSLDLELDLKAQQTRLESLNDEITKLRELKQRLEQARDANDVQIANWALENEEFKSLVNGCGLNSEEDKRVQKLLRKTSKEIYKLRKAKVDRTKPDMISFKEKMAFFTRRGASSVPEIPSNSTNHNNDREITEEEAKKYSFLLDRDGVEV</sequence>
<feature type="region of interest" description="Disordered" evidence="16">
    <location>
        <begin position="478"/>
        <end position="502"/>
    </location>
</feature>
<dbReference type="CDD" id="cd00201">
    <property type="entry name" value="WW"/>
    <property type="match status" value="2"/>
</dbReference>
<feature type="compositionally biased region" description="Acidic residues" evidence="16">
    <location>
        <begin position="784"/>
        <end position="796"/>
    </location>
</feature>
<dbReference type="GO" id="GO:0019900">
    <property type="term" value="F:kinase binding"/>
    <property type="evidence" value="ECO:0007669"/>
    <property type="project" value="TreeGrafter"/>
</dbReference>
<evidence type="ECO:0000256" key="3">
    <source>
        <dbReference type="ARBA" id="ARBA00010585"/>
    </source>
</evidence>
<comment type="function">
    <text evidence="13">Regulator of the Hippo/SWH (Sav/Wts/Hpo) signaling pathway, a signaling pathway that plays a pivotal role in organ size control and tumor suppression by restricting proliferation and promoting apoptosis. The core of this pathway is composed of a kinase cascade wherein Hippo (Hpo), in complex with its regulatory protein Salvador (Sav), phosphorylates and activates Warts (Wts) in complex with its regulatory protein Mats, which in turn phosphorylates and inactivates the Yorkie (Yki) oncoprotein. Kibra acts synergistically along with Ex and Mer to regulate the Hippo signaling pathway.</text>
</comment>
<evidence type="ECO:0000313" key="19">
    <source>
        <dbReference type="EMBL" id="KAG5683850.1"/>
    </source>
</evidence>
<evidence type="ECO:0000256" key="15">
    <source>
        <dbReference type="SAM" id="Coils"/>
    </source>
</evidence>
<comment type="caution">
    <text evidence="19">The sequence shown here is derived from an EMBL/GenBank/DDBJ whole genome shotgun (WGS) entry which is preliminary data.</text>
</comment>
<dbReference type="Proteomes" id="UP001107558">
    <property type="component" value="Chromosome 1"/>
</dbReference>
<keyword evidence="8" id="KW-0677">Repeat</keyword>
<dbReference type="PANTHER" id="PTHR14791:SF29">
    <property type="entry name" value="PROTEIN KIBRA"/>
    <property type="match status" value="1"/>
</dbReference>
<evidence type="ECO:0000256" key="6">
    <source>
        <dbReference type="ARBA" id="ARBA00022490"/>
    </source>
</evidence>
<protein>
    <recommendedName>
        <fullName evidence="4">Protein kibra</fullName>
    </recommendedName>
</protein>
<feature type="region of interest" description="Disordered" evidence="16">
    <location>
        <begin position="1073"/>
        <end position="1095"/>
    </location>
</feature>
<evidence type="ECO:0000259" key="17">
    <source>
        <dbReference type="PROSITE" id="PS50004"/>
    </source>
</evidence>
<feature type="domain" description="WW" evidence="18">
    <location>
        <begin position="7"/>
        <end position="40"/>
    </location>
</feature>
<dbReference type="Pfam" id="PF00397">
    <property type="entry name" value="WW"/>
    <property type="match status" value="1"/>
</dbReference>
<dbReference type="PROSITE" id="PS50004">
    <property type="entry name" value="C2"/>
    <property type="match status" value="1"/>
</dbReference>
<dbReference type="SUPFAM" id="SSF51045">
    <property type="entry name" value="WW domain"/>
    <property type="match status" value="2"/>
</dbReference>
<dbReference type="InterPro" id="IPR001202">
    <property type="entry name" value="WW_dom"/>
</dbReference>
<keyword evidence="20" id="KW-1185">Reference proteome</keyword>
<accession>A0A9J6CNH7</accession>
<keyword evidence="6" id="KW-0963">Cytoplasm</keyword>
<dbReference type="SMART" id="SM00456">
    <property type="entry name" value="WW"/>
    <property type="match status" value="2"/>
</dbReference>
<name>A0A9J6CNH7_POLVA</name>
<dbReference type="InterPro" id="IPR000008">
    <property type="entry name" value="C2_dom"/>
</dbReference>
<dbReference type="GO" id="GO:0005737">
    <property type="term" value="C:cytoplasm"/>
    <property type="evidence" value="ECO:0007669"/>
    <property type="project" value="UniProtKB-SubCell"/>
</dbReference>
<feature type="region of interest" description="Disordered" evidence="16">
    <location>
        <begin position="743"/>
        <end position="763"/>
    </location>
</feature>
<dbReference type="GO" id="GO:0006355">
    <property type="term" value="P:regulation of DNA-templated transcription"/>
    <property type="evidence" value="ECO:0007669"/>
    <property type="project" value="TreeGrafter"/>
</dbReference>
<dbReference type="SUPFAM" id="SSF49562">
    <property type="entry name" value="C2 domain (Calcium/lipid-binding domain, CaLB)"/>
    <property type="match status" value="1"/>
</dbReference>
<dbReference type="Gene3D" id="2.20.70.10">
    <property type="match status" value="2"/>
</dbReference>
<feature type="compositionally biased region" description="Low complexity" evidence="16">
    <location>
        <begin position="478"/>
        <end position="489"/>
    </location>
</feature>
<evidence type="ECO:0000313" key="20">
    <source>
        <dbReference type="Proteomes" id="UP001107558"/>
    </source>
</evidence>
<gene>
    <name evidence="19" type="ORF">PVAND_013113</name>
</gene>
<evidence type="ECO:0000256" key="16">
    <source>
        <dbReference type="SAM" id="MobiDB-lite"/>
    </source>
</evidence>
<evidence type="ECO:0000256" key="1">
    <source>
        <dbReference type="ARBA" id="ARBA00004221"/>
    </source>
</evidence>
<keyword evidence="10 15" id="KW-0175">Coiled coil</keyword>
<dbReference type="PROSITE" id="PS01159">
    <property type="entry name" value="WW_DOMAIN_1"/>
    <property type="match status" value="1"/>
</dbReference>
<comment type="subcellular location">
    <subcellularLocation>
        <location evidence="1">Apical cell membrane</location>
    </subcellularLocation>
    <subcellularLocation>
        <location evidence="2">Cytoplasm</location>
    </subcellularLocation>
</comment>
<evidence type="ECO:0000256" key="8">
    <source>
        <dbReference type="ARBA" id="ARBA00022737"/>
    </source>
</evidence>
<dbReference type="Pfam" id="PF25802">
    <property type="entry name" value="WWC1"/>
    <property type="match status" value="1"/>
</dbReference>
<organism evidence="19 20">
    <name type="scientific">Polypedilum vanderplanki</name>
    <name type="common">Sleeping chironomid midge</name>
    <dbReference type="NCBI Taxonomy" id="319348"/>
    <lineage>
        <taxon>Eukaryota</taxon>
        <taxon>Metazoa</taxon>
        <taxon>Ecdysozoa</taxon>
        <taxon>Arthropoda</taxon>
        <taxon>Hexapoda</taxon>
        <taxon>Insecta</taxon>
        <taxon>Pterygota</taxon>
        <taxon>Neoptera</taxon>
        <taxon>Endopterygota</taxon>
        <taxon>Diptera</taxon>
        <taxon>Nematocera</taxon>
        <taxon>Chironomoidea</taxon>
        <taxon>Chironomidae</taxon>
        <taxon>Chironominae</taxon>
        <taxon>Polypedilum</taxon>
        <taxon>Polypedilum</taxon>
    </lineage>
</organism>
<proteinExistence type="inferred from homology"/>
<dbReference type="Gene3D" id="2.60.40.150">
    <property type="entry name" value="C2 domain"/>
    <property type="match status" value="1"/>
</dbReference>
<dbReference type="PANTHER" id="PTHR14791">
    <property type="entry name" value="BOMB/KIRA PROTEINS"/>
    <property type="match status" value="1"/>
</dbReference>
<evidence type="ECO:0000256" key="11">
    <source>
        <dbReference type="ARBA" id="ARBA00023136"/>
    </source>
</evidence>
<dbReference type="InterPro" id="IPR051105">
    <property type="entry name" value="WWC/KIBRA_Hippo_Reg"/>
</dbReference>
<dbReference type="GO" id="GO:0060090">
    <property type="term" value="F:molecular adaptor activity"/>
    <property type="evidence" value="ECO:0007669"/>
    <property type="project" value="TreeGrafter"/>
</dbReference>
<feature type="domain" description="C2" evidence="17">
    <location>
        <begin position="599"/>
        <end position="721"/>
    </location>
</feature>
<dbReference type="AlphaFoldDB" id="A0A9J6CNH7"/>
<feature type="coiled-coil region" evidence="15">
    <location>
        <begin position="289"/>
        <end position="316"/>
    </location>
</feature>
<dbReference type="EMBL" id="JADBJN010000001">
    <property type="protein sequence ID" value="KAG5683850.1"/>
    <property type="molecule type" value="Genomic_DNA"/>
</dbReference>
<dbReference type="InterPro" id="IPR035892">
    <property type="entry name" value="C2_domain_sf"/>
</dbReference>
<dbReference type="PROSITE" id="PS50020">
    <property type="entry name" value="WW_DOMAIN_2"/>
    <property type="match status" value="2"/>
</dbReference>
<evidence type="ECO:0000256" key="5">
    <source>
        <dbReference type="ARBA" id="ARBA00022475"/>
    </source>
</evidence>
<dbReference type="InterPro" id="IPR036020">
    <property type="entry name" value="WW_dom_sf"/>
</dbReference>
<feature type="coiled-coil region" evidence="15">
    <location>
        <begin position="348"/>
        <end position="410"/>
    </location>
</feature>
<feature type="coiled-coil region" evidence="15">
    <location>
        <begin position="964"/>
        <end position="1008"/>
    </location>
</feature>
<evidence type="ECO:0000256" key="13">
    <source>
        <dbReference type="ARBA" id="ARBA00024960"/>
    </source>
</evidence>
<dbReference type="GO" id="GO:0046621">
    <property type="term" value="P:negative regulation of organ growth"/>
    <property type="evidence" value="ECO:0007669"/>
    <property type="project" value="TreeGrafter"/>
</dbReference>
<evidence type="ECO:0000256" key="2">
    <source>
        <dbReference type="ARBA" id="ARBA00004496"/>
    </source>
</evidence>
<dbReference type="GO" id="GO:0035330">
    <property type="term" value="P:regulation of hippo signaling"/>
    <property type="evidence" value="ECO:0007669"/>
    <property type="project" value="TreeGrafter"/>
</dbReference>
<evidence type="ECO:0000256" key="4">
    <source>
        <dbReference type="ARBA" id="ARBA00013712"/>
    </source>
</evidence>
<dbReference type="OrthoDB" id="2020426at2759"/>
<dbReference type="GO" id="GO:0016477">
    <property type="term" value="P:cell migration"/>
    <property type="evidence" value="ECO:0007669"/>
    <property type="project" value="TreeGrafter"/>
</dbReference>
<evidence type="ECO:0000259" key="18">
    <source>
        <dbReference type="PROSITE" id="PS50020"/>
    </source>
</evidence>
<reference evidence="19" key="1">
    <citation type="submission" date="2021-03" db="EMBL/GenBank/DDBJ databases">
        <title>Chromosome level genome of the anhydrobiotic midge Polypedilum vanderplanki.</title>
        <authorList>
            <person name="Yoshida Y."/>
            <person name="Kikawada T."/>
            <person name="Gusev O."/>
        </authorList>
    </citation>
    <scope>NUCLEOTIDE SEQUENCE</scope>
    <source>
        <strain evidence="19">NIAS01</strain>
        <tissue evidence="19">Whole body or cell culture</tissue>
    </source>
</reference>
<comment type="subunit">
    <text evidence="14">Forms a complex with Mer and Ex. Interacts (via domain WW 1) with Ex (via RXPPXY motif). Interacts with Mer, Sav, Hpo and Wts.</text>
</comment>
<dbReference type="GO" id="GO:0016324">
    <property type="term" value="C:apical plasma membrane"/>
    <property type="evidence" value="ECO:0007669"/>
    <property type="project" value="UniProtKB-SubCell"/>
</dbReference>
<keyword evidence="5" id="KW-1003">Cell membrane</keyword>
<feature type="region of interest" description="Disordered" evidence="16">
    <location>
        <begin position="784"/>
        <end position="803"/>
    </location>
</feature>
<evidence type="ECO:0000256" key="7">
    <source>
        <dbReference type="ARBA" id="ARBA00022553"/>
    </source>
</evidence>
<evidence type="ECO:0000256" key="12">
    <source>
        <dbReference type="ARBA" id="ARBA00023163"/>
    </source>
</evidence>
<keyword evidence="9" id="KW-0805">Transcription regulation</keyword>
<feature type="domain" description="WW" evidence="18">
    <location>
        <begin position="54"/>
        <end position="87"/>
    </location>
</feature>
<evidence type="ECO:0000256" key="9">
    <source>
        <dbReference type="ARBA" id="ARBA00023015"/>
    </source>
</evidence>
<feature type="compositionally biased region" description="Polar residues" evidence="16">
    <location>
        <begin position="748"/>
        <end position="762"/>
    </location>
</feature>
<keyword evidence="12" id="KW-0804">Transcription</keyword>
<evidence type="ECO:0000256" key="10">
    <source>
        <dbReference type="ARBA" id="ARBA00023054"/>
    </source>
</evidence>